<keyword evidence="2" id="KW-1185">Reference proteome</keyword>
<organism evidence="1 2">
    <name type="scientific">Dermacentor silvarum</name>
    <name type="common">Tick</name>
    <dbReference type="NCBI Taxonomy" id="543639"/>
    <lineage>
        <taxon>Eukaryota</taxon>
        <taxon>Metazoa</taxon>
        <taxon>Ecdysozoa</taxon>
        <taxon>Arthropoda</taxon>
        <taxon>Chelicerata</taxon>
        <taxon>Arachnida</taxon>
        <taxon>Acari</taxon>
        <taxon>Parasitiformes</taxon>
        <taxon>Ixodida</taxon>
        <taxon>Ixodoidea</taxon>
        <taxon>Ixodidae</taxon>
        <taxon>Rhipicephalinae</taxon>
        <taxon>Dermacentor</taxon>
    </lineage>
</organism>
<dbReference type="Proteomes" id="UP000821865">
    <property type="component" value="Chromosome 1"/>
</dbReference>
<accession>A0ACB8E095</accession>
<evidence type="ECO:0000313" key="2">
    <source>
        <dbReference type="Proteomes" id="UP000821865"/>
    </source>
</evidence>
<name>A0ACB8E095_DERSI</name>
<proteinExistence type="predicted"/>
<comment type="caution">
    <text evidence="1">The sequence shown here is derived from an EMBL/GenBank/DDBJ whole genome shotgun (WGS) entry which is preliminary data.</text>
</comment>
<evidence type="ECO:0000313" key="1">
    <source>
        <dbReference type="EMBL" id="KAH7980160.1"/>
    </source>
</evidence>
<gene>
    <name evidence="1" type="ORF">HPB49_013479</name>
</gene>
<protein>
    <submittedName>
        <fullName evidence="1">Uncharacterized protein</fullName>
    </submittedName>
</protein>
<reference evidence="1" key="1">
    <citation type="submission" date="2020-05" db="EMBL/GenBank/DDBJ databases">
        <title>Large-scale comparative analyses of tick genomes elucidate their genetic diversity and vector capacities.</title>
        <authorList>
            <person name="Jia N."/>
            <person name="Wang J."/>
            <person name="Shi W."/>
            <person name="Du L."/>
            <person name="Sun Y."/>
            <person name="Zhan W."/>
            <person name="Jiang J."/>
            <person name="Wang Q."/>
            <person name="Zhang B."/>
            <person name="Ji P."/>
            <person name="Sakyi L.B."/>
            <person name="Cui X."/>
            <person name="Yuan T."/>
            <person name="Jiang B."/>
            <person name="Yang W."/>
            <person name="Lam T.T.-Y."/>
            <person name="Chang Q."/>
            <person name="Ding S."/>
            <person name="Wang X."/>
            <person name="Zhu J."/>
            <person name="Ruan X."/>
            <person name="Zhao L."/>
            <person name="Wei J."/>
            <person name="Que T."/>
            <person name="Du C."/>
            <person name="Cheng J."/>
            <person name="Dai P."/>
            <person name="Han X."/>
            <person name="Huang E."/>
            <person name="Gao Y."/>
            <person name="Liu J."/>
            <person name="Shao H."/>
            <person name="Ye R."/>
            <person name="Li L."/>
            <person name="Wei W."/>
            <person name="Wang X."/>
            <person name="Wang C."/>
            <person name="Yang T."/>
            <person name="Huo Q."/>
            <person name="Li W."/>
            <person name="Guo W."/>
            <person name="Chen H."/>
            <person name="Zhou L."/>
            <person name="Ni X."/>
            <person name="Tian J."/>
            <person name="Zhou Y."/>
            <person name="Sheng Y."/>
            <person name="Liu T."/>
            <person name="Pan Y."/>
            <person name="Xia L."/>
            <person name="Li J."/>
            <person name="Zhao F."/>
            <person name="Cao W."/>
        </authorList>
    </citation>
    <scope>NUCLEOTIDE SEQUENCE</scope>
    <source>
        <strain evidence="1">Dsil-2018</strain>
    </source>
</reference>
<dbReference type="EMBL" id="CM023470">
    <property type="protein sequence ID" value="KAH7980160.1"/>
    <property type="molecule type" value="Genomic_DNA"/>
</dbReference>
<sequence length="258" mass="28082">MDIEAPSCTEMHRLLQYGISTFSEASPSRKTPTLISLIASSEGATDDVSGVYGYLAVKDVLPNNRDIVLKLRNKADKRTCNNFVGHRRRLLPRAECDLLAEMGVKDTASLCNTMHRARSPVPDGGRINGQQTPADIPVVEYGDVSSPEYSLCVLCSRPLIHPRDTLPCVLAMLNSITAEVNIDTDQMSTTKQLPLEATREVTKATIALGSIFEDTCTSNAQRESRGASCSHGRYLFIPSERASLKSKHLTCRTAAGLG</sequence>